<dbReference type="AlphaFoldDB" id="A0A438IHT5"/>
<proteinExistence type="predicted"/>
<comment type="caution">
    <text evidence="1">The sequence shown here is derived from an EMBL/GenBank/DDBJ whole genome shotgun (WGS) entry which is preliminary data.</text>
</comment>
<sequence>MSVLINFPWFILNEGVHYSPLDGSDIQTKASEEQDPCKNKEIKIESKLHNQLKKKWKKKEESLAMKGTFRSCCLQSVTWNPHI</sequence>
<organism evidence="1 2">
    <name type="scientific">Vitis vinifera</name>
    <name type="common">Grape</name>
    <dbReference type="NCBI Taxonomy" id="29760"/>
    <lineage>
        <taxon>Eukaryota</taxon>
        <taxon>Viridiplantae</taxon>
        <taxon>Streptophyta</taxon>
        <taxon>Embryophyta</taxon>
        <taxon>Tracheophyta</taxon>
        <taxon>Spermatophyta</taxon>
        <taxon>Magnoliopsida</taxon>
        <taxon>eudicotyledons</taxon>
        <taxon>Gunneridae</taxon>
        <taxon>Pentapetalae</taxon>
        <taxon>rosids</taxon>
        <taxon>Vitales</taxon>
        <taxon>Vitaceae</taxon>
        <taxon>Viteae</taxon>
        <taxon>Vitis</taxon>
    </lineage>
</organism>
<gene>
    <name evidence="1" type="ORF">CK203_020801</name>
</gene>
<name>A0A438IHT5_VITVI</name>
<protein>
    <submittedName>
        <fullName evidence="1">Uncharacterized protein</fullName>
    </submittedName>
</protein>
<dbReference type="Proteomes" id="UP000288805">
    <property type="component" value="Unassembled WGS sequence"/>
</dbReference>
<evidence type="ECO:0000313" key="2">
    <source>
        <dbReference type="Proteomes" id="UP000288805"/>
    </source>
</evidence>
<reference evidence="1 2" key="1">
    <citation type="journal article" date="2018" name="PLoS Genet.">
        <title>Population sequencing reveals clonal diversity and ancestral inbreeding in the grapevine cultivar Chardonnay.</title>
        <authorList>
            <person name="Roach M.J."/>
            <person name="Johnson D.L."/>
            <person name="Bohlmann J."/>
            <person name="van Vuuren H.J."/>
            <person name="Jones S.J."/>
            <person name="Pretorius I.S."/>
            <person name="Schmidt S.A."/>
            <person name="Borneman A.R."/>
        </authorList>
    </citation>
    <scope>NUCLEOTIDE SEQUENCE [LARGE SCALE GENOMIC DNA]</scope>
    <source>
        <strain evidence="2">cv. Chardonnay</strain>
        <tissue evidence="1">Leaf</tissue>
    </source>
</reference>
<evidence type="ECO:0000313" key="1">
    <source>
        <dbReference type="EMBL" id="RVW96261.1"/>
    </source>
</evidence>
<accession>A0A438IHT5</accession>
<dbReference type="EMBL" id="QGNW01000108">
    <property type="protein sequence ID" value="RVW96261.1"/>
    <property type="molecule type" value="Genomic_DNA"/>
</dbReference>